<evidence type="ECO:0000313" key="4">
    <source>
        <dbReference type="Proteomes" id="UP001363151"/>
    </source>
</evidence>
<feature type="chain" id="PRO_5046262185" description="IPT/TIG domain-containing protein" evidence="2">
    <location>
        <begin position="20"/>
        <end position="820"/>
    </location>
</feature>
<evidence type="ECO:0000313" key="3">
    <source>
        <dbReference type="EMBL" id="KAK7241055.1"/>
    </source>
</evidence>
<keyword evidence="1" id="KW-0812">Transmembrane</keyword>
<sequence>MFALARVLGLAALTTMTSAAPIITITTRPTTVYSTVTSKLRIQGTGFGGGDGEKIHLSFIPKISPDDYKVTIVSDTVLSLGLLAGKSWPTSTSVGDGEGTTMYLTSFVNDMKGPQNLLEEPVAVANVINTPTVMHGGDKVIYMTGTTRFNINGTAFRAKAMALTFEPPLVKDVDYILQVRSSTCMQLTLRSNRKWRSDGDPGALKLRRIDTGAGALRIDAKYGGVTVAEVQVDLGAHGVTVESAPETKVYQGDGKLDILGSGFNTSAGLNTLKWGNSLRGKGINYTITSASKSQLSLALTPGSKWRLNPANLPGNLVLMAVNAGAGLVPVGPTEMKKGRVVATVFENPSIAPNPNKVVYQTHTHELWITGTGFTRGAYSTRVDFDPPLLFGVDYVMMVFNRTHALVSLMDGRKWAPGTGILRVIGIDTGAGAYKDFKPVAVAHVAVDADDHPSGLTVTRTASQILYQTAAIRKLLIQGSNFCASPELTFQPPLALNSDYKITRAQAGQLTLSLQKHKKWRYEAGPLYLTALKCGSDAIELAYGQGIVVATVLADPTIEMSERKIYATHTKRLIVQGSGFSLDGTELTLRPTSRASYEVESVEMAEMVLLLKDGKSWAPLGESSSPVSVYVTKVDTGAGEVVMEDDGAVIARVYPDPSGAWANDGYCDDTRTSGLCDLGTDCHDCGPASEGNFTTWDDDGWWDDDENYWDDDYDFENYDALDDEPHVAFIKSTPNPKTKKSDMQESKGVGGIFMMLLEGVVVGIGCVMCAVGSWFAHKFYKGDKLPFELLAPPSAEDELEMAKSAGRAAVPITPDVAYTGK</sequence>
<organism evidence="3 4">
    <name type="scientific">Aureococcus anophagefferens</name>
    <name type="common">Harmful bloom alga</name>
    <dbReference type="NCBI Taxonomy" id="44056"/>
    <lineage>
        <taxon>Eukaryota</taxon>
        <taxon>Sar</taxon>
        <taxon>Stramenopiles</taxon>
        <taxon>Ochrophyta</taxon>
        <taxon>Pelagophyceae</taxon>
        <taxon>Pelagomonadales</taxon>
        <taxon>Pelagomonadaceae</taxon>
        <taxon>Aureococcus</taxon>
    </lineage>
</organism>
<comment type="caution">
    <text evidence="3">The sequence shown here is derived from an EMBL/GenBank/DDBJ whole genome shotgun (WGS) entry which is preliminary data.</text>
</comment>
<keyword evidence="1" id="KW-0472">Membrane</keyword>
<feature type="signal peptide" evidence="2">
    <location>
        <begin position="1"/>
        <end position="19"/>
    </location>
</feature>
<gene>
    <name evidence="3" type="ORF">SO694_00053055</name>
</gene>
<name>A0ABR1FXU2_AURAN</name>
<keyword evidence="4" id="KW-1185">Reference proteome</keyword>
<dbReference type="Proteomes" id="UP001363151">
    <property type="component" value="Unassembled WGS sequence"/>
</dbReference>
<evidence type="ECO:0008006" key="5">
    <source>
        <dbReference type="Google" id="ProtNLM"/>
    </source>
</evidence>
<keyword evidence="2" id="KW-0732">Signal</keyword>
<feature type="transmembrane region" description="Helical" evidence="1">
    <location>
        <begin position="751"/>
        <end position="775"/>
    </location>
</feature>
<dbReference type="EMBL" id="JBBJCI010000206">
    <property type="protein sequence ID" value="KAK7241055.1"/>
    <property type="molecule type" value="Genomic_DNA"/>
</dbReference>
<keyword evidence="1" id="KW-1133">Transmembrane helix</keyword>
<evidence type="ECO:0000256" key="2">
    <source>
        <dbReference type="SAM" id="SignalP"/>
    </source>
</evidence>
<evidence type="ECO:0000256" key="1">
    <source>
        <dbReference type="SAM" id="Phobius"/>
    </source>
</evidence>
<accession>A0ABR1FXU2</accession>
<protein>
    <recommendedName>
        <fullName evidence="5">IPT/TIG domain-containing protein</fullName>
    </recommendedName>
</protein>
<proteinExistence type="predicted"/>
<reference evidence="3 4" key="1">
    <citation type="submission" date="2024-03" db="EMBL/GenBank/DDBJ databases">
        <title>Aureococcus anophagefferens CCMP1851 and Kratosvirus quantuckense: Draft genome of a second virus-susceptible host strain in the model system.</title>
        <authorList>
            <person name="Chase E."/>
            <person name="Truchon A.R."/>
            <person name="Schepens W."/>
            <person name="Wilhelm S.W."/>
        </authorList>
    </citation>
    <scope>NUCLEOTIDE SEQUENCE [LARGE SCALE GENOMIC DNA]</scope>
    <source>
        <strain evidence="3 4">CCMP1851</strain>
    </source>
</reference>